<name>A0A1K2H8N0_9LACT</name>
<dbReference type="EMBL" id="FPKS01000003">
    <property type="protein sequence ID" value="SFZ73027.1"/>
    <property type="molecule type" value="Genomic_DNA"/>
</dbReference>
<evidence type="ECO:0000313" key="2">
    <source>
        <dbReference type="EMBL" id="SFZ73027.1"/>
    </source>
</evidence>
<reference evidence="2 3" key="2">
    <citation type="submission" date="2016-11" db="EMBL/GenBank/DDBJ databases">
        <authorList>
            <person name="Jaros S."/>
            <person name="Januszkiewicz K."/>
            <person name="Wedrychowicz H."/>
        </authorList>
    </citation>
    <scope>NUCLEOTIDE SEQUENCE [LARGE SCALE GENOMIC DNA]</scope>
    <source>
        <strain evidence="2 3">DSM 22330</strain>
    </source>
</reference>
<dbReference type="STRING" id="1122154.SAMN02746068_00728"/>
<protein>
    <submittedName>
        <fullName evidence="2">Uncharacterized protein</fullName>
    </submittedName>
</protein>
<evidence type="ECO:0000313" key="4">
    <source>
        <dbReference type="Proteomes" id="UP000218979"/>
    </source>
</evidence>
<sequence>MTKYIVSYNAAKLKAKWYVSNFNNPMQKLTNVKSEAFKFDTSEVASAMVKHLKMVRQYDWTVEEIK</sequence>
<evidence type="ECO:0000313" key="3">
    <source>
        <dbReference type="Proteomes" id="UP000185655"/>
    </source>
</evidence>
<dbReference type="AlphaFoldDB" id="A0A1K2H8N0"/>
<dbReference type="EMBL" id="JXJT01000019">
    <property type="protein sequence ID" value="PCS02025.1"/>
    <property type="molecule type" value="Genomic_DNA"/>
</dbReference>
<proteinExistence type="predicted"/>
<dbReference type="Proteomes" id="UP000185655">
    <property type="component" value="Unassembled WGS sequence"/>
</dbReference>
<dbReference type="RefSeq" id="WP_031365323.1">
    <property type="nucleotide sequence ID" value="NZ_FPKS01000003.1"/>
</dbReference>
<keyword evidence="4" id="KW-1185">Reference proteome</keyword>
<reference evidence="1 4" key="1">
    <citation type="submission" date="2014-12" db="EMBL/GenBank/DDBJ databases">
        <title>Draft genome sequences of 10 type strains of Lactococcus.</title>
        <authorList>
            <person name="Sun Z."/>
            <person name="Zhong Z."/>
            <person name="Liu W."/>
            <person name="Zhang W."/>
            <person name="Zhang H."/>
        </authorList>
    </citation>
    <scope>NUCLEOTIDE SEQUENCE [LARGE SCALE GENOMIC DNA]</scope>
    <source>
        <strain evidence="1 4">DSM 22330</strain>
    </source>
</reference>
<accession>A0A1K2H8N0</accession>
<evidence type="ECO:0000313" key="1">
    <source>
        <dbReference type="EMBL" id="PCS02025.1"/>
    </source>
</evidence>
<organism evidence="2 3">
    <name type="scientific">Pseudolactococcus chungangensis CAU 28 = DSM 22330</name>
    <dbReference type="NCBI Taxonomy" id="1122154"/>
    <lineage>
        <taxon>Bacteria</taxon>
        <taxon>Bacillati</taxon>
        <taxon>Bacillota</taxon>
        <taxon>Bacilli</taxon>
        <taxon>Lactobacillales</taxon>
        <taxon>Streptococcaceae</taxon>
        <taxon>Pseudolactococcus</taxon>
    </lineage>
</organism>
<gene>
    <name evidence="1" type="ORF">RR45_GL000733</name>
    <name evidence="2" type="ORF">SAMN02746068_00728</name>
</gene>
<dbReference type="Proteomes" id="UP000218979">
    <property type="component" value="Unassembled WGS sequence"/>
</dbReference>